<accession>A0A9D2C941</accession>
<evidence type="ECO:0000313" key="4">
    <source>
        <dbReference type="Proteomes" id="UP000824005"/>
    </source>
</evidence>
<evidence type="ECO:0000256" key="2">
    <source>
        <dbReference type="SAM" id="SignalP"/>
    </source>
</evidence>
<gene>
    <name evidence="3" type="ORF">H9830_03985</name>
</gene>
<evidence type="ECO:0000313" key="3">
    <source>
        <dbReference type="EMBL" id="HIY65418.1"/>
    </source>
</evidence>
<dbReference type="PROSITE" id="PS51257">
    <property type="entry name" value="PROKAR_LIPOPROTEIN"/>
    <property type="match status" value="1"/>
</dbReference>
<sequence length="157" mass="16491">MKIRNRFLALAALLGASTLALSGCVIPFGGGDDQPNDDQNTTQNDDSQTDDTDDNGGDGPDVSTFELADTEWTGTVDGDEVELLFNSDGTIDFIDYGGGGPIDHPNDTWSVDGTQVTMSLAFEDGSGNETIIDLTGELNEESLELSGSGMSASLTRM</sequence>
<name>A0A9D2C941_9MICO</name>
<reference evidence="3" key="2">
    <citation type="submission" date="2021-04" db="EMBL/GenBank/DDBJ databases">
        <authorList>
            <person name="Gilroy R."/>
        </authorList>
    </citation>
    <scope>NUCLEOTIDE SEQUENCE</scope>
    <source>
        <strain evidence="3">ChiGjej1B1-98</strain>
    </source>
</reference>
<dbReference type="Proteomes" id="UP000824005">
    <property type="component" value="Unassembled WGS sequence"/>
</dbReference>
<proteinExistence type="predicted"/>
<feature type="compositionally biased region" description="Low complexity" evidence="1">
    <location>
        <begin position="37"/>
        <end position="46"/>
    </location>
</feature>
<comment type="caution">
    <text evidence="3">The sequence shown here is derived from an EMBL/GenBank/DDBJ whole genome shotgun (WGS) entry which is preliminary data.</text>
</comment>
<reference evidence="3" key="1">
    <citation type="journal article" date="2021" name="PeerJ">
        <title>Extensive microbial diversity within the chicken gut microbiome revealed by metagenomics and culture.</title>
        <authorList>
            <person name="Gilroy R."/>
            <person name="Ravi A."/>
            <person name="Getino M."/>
            <person name="Pursley I."/>
            <person name="Horton D.L."/>
            <person name="Alikhan N.F."/>
            <person name="Baker D."/>
            <person name="Gharbi K."/>
            <person name="Hall N."/>
            <person name="Watson M."/>
            <person name="Adriaenssens E.M."/>
            <person name="Foster-Nyarko E."/>
            <person name="Jarju S."/>
            <person name="Secka A."/>
            <person name="Antonio M."/>
            <person name="Oren A."/>
            <person name="Chaudhuri R.R."/>
            <person name="La Ragione R."/>
            <person name="Hildebrand F."/>
            <person name="Pallen M.J."/>
        </authorList>
    </citation>
    <scope>NUCLEOTIDE SEQUENCE</scope>
    <source>
        <strain evidence="3">ChiGjej1B1-98</strain>
    </source>
</reference>
<dbReference type="EMBL" id="DXDC01000118">
    <property type="protein sequence ID" value="HIY65418.1"/>
    <property type="molecule type" value="Genomic_DNA"/>
</dbReference>
<evidence type="ECO:0000256" key="1">
    <source>
        <dbReference type="SAM" id="MobiDB-lite"/>
    </source>
</evidence>
<protein>
    <submittedName>
        <fullName evidence="3">Uncharacterized protein</fullName>
    </submittedName>
</protein>
<feature type="region of interest" description="Disordered" evidence="1">
    <location>
        <begin position="30"/>
        <end position="65"/>
    </location>
</feature>
<feature type="chain" id="PRO_5038613274" evidence="2">
    <location>
        <begin position="23"/>
        <end position="157"/>
    </location>
</feature>
<feature type="compositionally biased region" description="Acidic residues" evidence="1">
    <location>
        <begin position="47"/>
        <end position="56"/>
    </location>
</feature>
<dbReference type="AlphaFoldDB" id="A0A9D2C941"/>
<organism evidence="3 4">
    <name type="scientific">Candidatus Agrococcus pullicola</name>
    <dbReference type="NCBI Taxonomy" id="2838429"/>
    <lineage>
        <taxon>Bacteria</taxon>
        <taxon>Bacillati</taxon>
        <taxon>Actinomycetota</taxon>
        <taxon>Actinomycetes</taxon>
        <taxon>Micrococcales</taxon>
        <taxon>Microbacteriaceae</taxon>
        <taxon>Agrococcus</taxon>
    </lineage>
</organism>
<feature type="signal peptide" evidence="2">
    <location>
        <begin position="1"/>
        <end position="22"/>
    </location>
</feature>
<keyword evidence="2" id="KW-0732">Signal</keyword>